<dbReference type="InterPro" id="IPR011701">
    <property type="entry name" value="MFS"/>
</dbReference>
<evidence type="ECO:0000256" key="2">
    <source>
        <dbReference type="ARBA" id="ARBA00008335"/>
    </source>
</evidence>
<evidence type="ECO:0000256" key="3">
    <source>
        <dbReference type="ARBA" id="ARBA00022448"/>
    </source>
</evidence>
<evidence type="ECO:0000313" key="9">
    <source>
        <dbReference type="Proteomes" id="UP000271426"/>
    </source>
</evidence>
<keyword evidence="3" id="KW-0813">Transport</keyword>
<dbReference type="KEGG" id="cpso:CPPEL_10920"/>
<feature type="transmembrane region" description="Helical" evidence="7">
    <location>
        <begin position="301"/>
        <end position="321"/>
    </location>
</feature>
<feature type="transmembrane region" description="Helical" evidence="7">
    <location>
        <begin position="333"/>
        <end position="349"/>
    </location>
</feature>
<organism evidence="8 9">
    <name type="scientific">Corynebacterium pseudopelargi</name>
    <dbReference type="NCBI Taxonomy" id="2080757"/>
    <lineage>
        <taxon>Bacteria</taxon>
        <taxon>Bacillati</taxon>
        <taxon>Actinomycetota</taxon>
        <taxon>Actinomycetes</taxon>
        <taxon>Mycobacteriales</taxon>
        <taxon>Corynebacteriaceae</taxon>
        <taxon>Corynebacterium</taxon>
    </lineage>
</organism>
<dbReference type="PANTHER" id="PTHR23514:SF3">
    <property type="entry name" value="BYPASS OF STOP CODON PROTEIN 6"/>
    <property type="match status" value="1"/>
</dbReference>
<feature type="transmembrane region" description="Helical" evidence="7">
    <location>
        <begin position="168"/>
        <end position="185"/>
    </location>
</feature>
<evidence type="ECO:0000313" key="8">
    <source>
        <dbReference type="EMBL" id="AZA10275.1"/>
    </source>
</evidence>
<keyword evidence="6 7" id="KW-0472">Membrane</keyword>
<evidence type="ECO:0000256" key="5">
    <source>
        <dbReference type="ARBA" id="ARBA00022989"/>
    </source>
</evidence>
<dbReference type="InterPro" id="IPR051788">
    <property type="entry name" value="MFS_Transporter"/>
</dbReference>
<keyword evidence="5 7" id="KW-1133">Transmembrane helix</keyword>
<dbReference type="Pfam" id="PF07690">
    <property type="entry name" value="MFS_1"/>
    <property type="match status" value="1"/>
</dbReference>
<reference evidence="8 9" key="1">
    <citation type="submission" date="2018-11" db="EMBL/GenBank/DDBJ databases">
        <authorList>
            <person name="Kleinhagauer T."/>
            <person name="Glaeser S.P."/>
            <person name="Spergser J."/>
            <person name="Ruckert C."/>
            <person name="Kaempfer P."/>
            <person name="Busse H.-J."/>
        </authorList>
    </citation>
    <scope>NUCLEOTIDE SEQUENCE [LARGE SCALE GENOMIC DNA]</scope>
    <source>
        <strain evidence="8 9">812CH</strain>
    </source>
</reference>
<evidence type="ECO:0000256" key="1">
    <source>
        <dbReference type="ARBA" id="ARBA00004127"/>
    </source>
</evidence>
<dbReference type="GO" id="GO:0016020">
    <property type="term" value="C:membrane"/>
    <property type="evidence" value="ECO:0007669"/>
    <property type="project" value="TreeGrafter"/>
</dbReference>
<feature type="transmembrane region" description="Helical" evidence="7">
    <location>
        <begin position="18"/>
        <end position="44"/>
    </location>
</feature>
<feature type="transmembrane region" description="Helical" evidence="7">
    <location>
        <begin position="419"/>
        <end position="436"/>
    </location>
</feature>
<dbReference type="AlphaFoldDB" id="A0A3G6IWY3"/>
<protein>
    <submittedName>
        <fullName evidence="8">Major Facilitator Superfamily protein</fullName>
    </submittedName>
</protein>
<feature type="transmembrane region" description="Helical" evidence="7">
    <location>
        <begin position="83"/>
        <end position="101"/>
    </location>
</feature>
<name>A0A3G6IWY3_9CORY</name>
<proteinExistence type="inferred from homology"/>
<feature type="transmembrane region" description="Helical" evidence="7">
    <location>
        <begin position="138"/>
        <end position="162"/>
    </location>
</feature>
<dbReference type="Proteomes" id="UP000271426">
    <property type="component" value="Chromosome"/>
</dbReference>
<dbReference type="InterPro" id="IPR036259">
    <property type="entry name" value="MFS_trans_sf"/>
</dbReference>
<feature type="transmembrane region" description="Helical" evidence="7">
    <location>
        <begin position="355"/>
        <end position="373"/>
    </location>
</feature>
<feature type="transmembrane region" description="Helical" evidence="7">
    <location>
        <begin position="107"/>
        <end position="131"/>
    </location>
</feature>
<dbReference type="GO" id="GO:0022857">
    <property type="term" value="F:transmembrane transporter activity"/>
    <property type="evidence" value="ECO:0007669"/>
    <property type="project" value="InterPro"/>
</dbReference>
<evidence type="ECO:0000256" key="6">
    <source>
        <dbReference type="ARBA" id="ARBA00023136"/>
    </source>
</evidence>
<keyword evidence="9" id="KW-1185">Reference proteome</keyword>
<gene>
    <name evidence="8" type="ORF">CPPEL_10920</name>
</gene>
<dbReference type="EMBL" id="CP033898">
    <property type="protein sequence ID" value="AZA10275.1"/>
    <property type="molecule type" value="Genomic_DNA"/>
</dbReference>
<comment type="similarity">
    <text evidence="2">Belongs to the major facilitator superfamily.</text>
</comment>
<comment type="subcellular location">
    <subcellularLocation>
        <location evidence="1">Endomembrane system</location>
        <topology evidence="1">Multi-pass membrane protein</topology>
    </subcellularLocation>
</comment>
<sequence>MSAAPTLARPTSPARPRIFAATFVSEIAVGAHVGGVGALIALLAQDFDLPISHFAILGSFLGVGMVLFSLLSKWLMEATAGMVLKASSTMVMLGAIGLAFAPWANLAIASGLSVALGTSLVILIVPSVLAGPNRARDIALANGASSAASIASPLLYGLFASLPLLEGRWAALMLAFPALYVMVTIRNVDFVHTPSAFAERRAGRKGKRRRDLADAFGKVPSVKAFGGAKNVADDELARAAVASSAQSVHVSSFHDAPSEHLPKASKRERRQIKVGLLRVALSLVAEFALYTWGVARLLDIGVPNATAATLGAVFPLGMAAGRLSAGVLIRWRYIFHASVAGAMLGTIIIGTGTSAVVVVVGLLVAGMGNALLYPITVDDLVAQPSLSPNRAAALSALAGGVVVFAMPLVLAWMQNFLTLGHSLLLLFPVTLVLFLLPNGRKN</sequence>
<dbReference type="Gene3D" id="1.20.1250.20">
    <property type="entry name" value="MFS general substrate transporter like domains"/>
    <property type="match status" value="1"/>
</dbReference>
<feature type="transmembrane region" description="Helical" evidence="7">
    <location>
        <begin position="394"/>
        <end position="413"/>
    </location>
</feature>
<dbReference type="GO" id="GO:0012505">
    <property type="term" value="C:endomembrane system"/>
    <property type="evidence" value="ECO:0007669"/>
    <property type="project" value="UniProtKB-SubCell"/>
</dbReference>
<keyword evidence="4 7" id="KW-0812">Transmembrane</keyword>
<feature type="transmembrane region" description="Helical" evidence="7">
    <location>
        <begin position="50"/>
        <end position="71"/>
    </location>
</feature>
<evidence type="ECO:0000256" key="7">
    <source>
        <dbReference type="SAM" id="Phobius"/>
    </source>
</evidence>
<feature type="transmembrane region" description="Helical" evidence="7">
    <location>
        <begin position="275"/>
        <end position="295"/>
    </location>
</feature>
<dbReference type="PANTHER" id="PTHR23514">
    <property type="entry name" value="BYPASS OF STOP CODON PROTEIN 6"/>
    <property type="match status" value="1"/>
</dbReference>
<dbReference type="SUPFAM" id="SSF103473">
    <property type="entry name" value="MFS general substrate transporter"/>
    <property type="match status" value="1"/>
</dbReference>
<accession>A0A3G6IWY3</accession>
<evidence type="ECO:0000256" key="4">
    <source>
        <dbReference type="ARBA" id="ARBA00022692"/>
    </source>
</evidence>